<feature type="region of interest" description="Disordered" evidence="1">
    <location>
        <begin position="86"/>
        <end position="106"/>
    </location>
</feature>
<reference evidence="3 4" key="1">
    <citation type="submission" date="2024-02" db="EMBL/GenBank/DDBJ databases">
        <title>Deinococcus caeni NBRC 101312.</title>
        <authorList>
            <person name="Ichikawa N."/>
            <person name="Katano-Makiyama Y."/>
            <person name="Hidaka K."/>
        </authorList>
    </citation>
    <scope>NUCLEOTIDE SEQUENCE [LARGE SCALE GENOMIC DNA]</scope>
    <source>
        <strain evidence="3 4">NBRC 101312</strain>
    </source>
</reference>
<dbReference type="Pfam" id="PF01636">
    <property type="entry name" value="APH"/>
    <property type="match status" value="1"/>
</dbReference>
<name>A0ABP9UDX5_9DEIO</name>
<protein>
    <recommendedName>
        <fullName evidence="2">Aminoglycoside phosphotransferase domain-containing protein</fullName>
    </recommendedName>
</protein>
<dbReference type="EMBL" id="BAABQU010000032">
    <property type="protein sequence ID" value="GAA5440961.1"/>
    <property type="molecule type" value="Genomic_DNA"/>
</dbReference>
<dbReference type="SUPFAM" id="SSF56112">
    <property type="entry name" value="Protein kinase-like (PK-like)"/>
    <property type="match status" value="1"/>
</dbReference>
<evidence type="ECO:0000259" key="2">
    <source>
        <dbReference type="Pfam" id="PF01636"/>
    </source>
</evidence>
<sequence length="106" mass="11529">MLRRKARLLAWLTPRLPGAALPEVLRLGTASPLAPEGFSVARRVPGRSALGATLPDPVALGGALGRWLADLHDLIRTPIEWAAKPVQSERMREGEKRVPDVEPAIR</sequence>
<evidence type="ECO:0000313" key="3">
    <source>
        <dbReference type="EMBL" id="GAA5440961.1"/>
    </source>
</evidence>
<accession>A0ABP9UDX5</accession>
<organism evidence="3 4">
    <name type="scientific">Deinococcus caeni</name>
    <dbReference type="NCBI Taxonomy" id="569127"/>
    <lineage>
        <taxon>Bacteria</taxon>
        <taxon>Thermotogati</taxon>
        <taxon>Deinococcota</taxon>
        <taxon>Deinococci</taxon>
        <taxon>Deinococcales</taxon>
        <taxon>Deinococcaceae</taxon>
        <taxon>Deinococcus</taxon>
    </lineage>
</organism>
<keyword evidence="4" id="KW-1185">Reference proteome</keyword>
<evidence type="ECO:0000313" key="4">
    <source>
        <dbReference type="Proteomes" id="UP001423409"/>
    </source>
</evidence>
<comment type="caution">
    <text evidence="3">The sequence shown here is derived from an EMBL/GenBank/DDBJ whole genome shotgun (WGS) entry which is preliminary data.</text>
</comment>
<proteinExistence type="predicted"/>
<evidence type="ECO:0000256" key="1">
    <source>
        <dbReference type="SAM" id="MobiDB-lite"/>
    </source>
</evidence>
<feature type="compositionally biased region" description="Basic and acidic residues" evidence="1">
    <location>
        <begin position="87"/>
        <end position="106"/>
    </location>
</feature>
<gene>
    <name evidence="3" type="ORF">Dcae01_02489</name>
</gene>
<dbReference type="InterPro" id="IPR011009">
    <property type="entry name" value="Kinase-like_dom_sf"/>
</dbReference>
<dbReference type="Proteomes" id="UP001423409">
    <property type="component" value="Unassembled WGS sequence"/>
</dbReference>
<feature type="domain" description="Aminoglycoside phosphotransferase" evidence="2">
    <location>
        <begin position="3"/>
        <end position="77"/>
    </location>
</feature>
<dbReference type="InterPro" id="IPR002575">
    <property type="entry name" value="Aminoglycoside_PTrfase"/>
</dbReference>